<dbReference type="CDD" id="cd15482">
    <property type="entry name" value="Sialidase_non-viral"/>
    <property type="match status" value="1"/>
</dbReference>
<dbReference type="InterPro" id="IPR008377">
    <property type="entry name" value="Sialidase_trypan"/>
</dbReference>
<dbReference type="SUPFAM" id="SSF50939">
    <property type="entry name" value="Sialidases"/>
    <property type="match status" value="1"/>
</dbReference>
<accession>C9ZNG9</accession>
<feature type="transmembrane region" description="Helical" evidence="3">
    <location>
        <begin position="785"/>
        <end position="805"/>
    </location>
</feature>
<keyword evidence="3" id="KW-1133">Transmembrane helix</keyword>
<evidence type="ECO:0000256" key="1">
    <source>
        <dbReference type="ARBA" id="ARBA00022737"/>
    </source>
</evidence>
<feature type="domain" description="Trans-sialidase C-terminal" evidence="5">
    <location>
        <begin position="520"/>
        <end position="721"/>
    </location>
</feature>
<keyword evidence="1" id="KW-0677">Repeat</keyword>
<feature type="region of interest" description="Disordered" evidence="2">
    <location>
        <begin position="737"/>
        <end position="759"/>
    </location>
</feature>
<dbReference type="GO" id="GO:0016020">
    <property type="term" value="C:membrane"/>
    <property type="evidence" value="ECO:0007669"/>
    <property type="project" value="TreeGrafter"/>
</dbReference>
<dbReference type="GO" id="GO:0006689">
    <property type="term" value="P:ganglioside catabolic process"/>
    <property type="evidence" value="ECO:0007669"/>
    <property type="project" value="TreeGrafter"/>
</dbReference>
<dbReference type="FunFam" id="2.60.120.200:FF:000302">
    <property type="entry name" value="Trans-sialidase, putative"/>
    <property type="match status" value="1"/>
</dbReference>
<evidence type="ECO:0000313" key="7">
    <source>
        <dbReference type="Proteomes" id="UP000002316"/>
    </source>
</evidence>
<reference evidence="7" key="1">
    <citation type="journal article" date="2010" name="PLoS Negl. Trop. Dis.">
        <title>The genome sequence of Trypanosoma brucei gambiense, causative agent of chronic human african trypanosomiasis.</title>
        <authorList>
            <person name="Jackson A.P."/>
            <person name="Sanders M."/>
            <person name="Berry A."/>
            <person name="McQuillan J."/>
            <person name="Aslett M.A."/>
            <person name="Quail M.A."/>
            <person name="Chukualim B."/>
            <person name="Capewell P."/>
            <person name="MacLeod A."/>
            <person name="Melville S.E."/>
            <person name="Gibson W."/>
            <person name="Barry J.D."/>
            <person name="Berriman M."/>
            <person name="Hertz-Fowler C."/>
        </authorList>
    </citation>
    <scope>NUCLEOTIDE SEQUENCE [LARGE SCALE GENOMIC DNA]</scope>
    <source>
        <strain evidence="7">MHOM/CI/86/DAL972</strain>
    </source>
</reference>
<protein>
    <submittedName>
        <fullName evidence="6">Trans-sialidase, putative</fullName>
    </submittedName>
</protein>
<dbReference type="Gene3D" id="2.60.120.200">
    <property type="match status" value="1"/>
</dbReference>
<evidence type="ECO:0000259" key="5">
    <source>
        <dbReference type="Pfam" id="PF22925"/>
    </source>
</evidence>
<dbReference type="SUPFAM" id="SSF49899">
    <property type="entry name" value="Concanavalin A-like lectins/glucanases"/>
    <property type="match status" value="1"/>
</dbReference>
<keyword evidence="3" id="KW-0812">Transmembrane</keyword>
<gene>
    <name evidence="6" type="ORF">TbgDal_V850</name>
</gene>
<dbReference type="PANTHER" id="PTHR10628">
    <property type="entry name" value="SIALIDASE"/>
    <property type="match status" value="1"/>
</dbReference>
<dbReference type="FunFam" id="2.120.10.10:FF:000016">
    <property type="entry name" value="Trans-sialidase, putative"/>
    <property type="match status" value="1"/>
</dbReference>
<dbReference type="GeneID" id="23861711"/>
<dbReference type="RefSeq" id="XP_011773234.1">
    <property type="nucleotide sequence ID" value="XM_011774932.1"/>
</dbReference>
<feature type="transmembrane region" description="Helical" evidence="3">
    <location>
        <begin position="20"/>
        <end position="37"/>
    </location>
</feature>
<dbReference type="OrthoDB" id="241759at2759"/>
<dbReference type="PRINTS" id="PR01803">
    <property type="entry name" value="TCSIALIDASE"/>
</dbReference>
<dbReference type="GO" id="GO:0005737">
    <property type="term" value="C:cytoplasm"/>
    <property type="evidence" value="ECO:0007669"/>
    <property type="project" value="TreeGrafter"/>
</dbReference>
<dbReference type="KEGG" id="tbg:TbgDal_V850"/>
<dbReference type="EMBL" id="FN554968">
    <property type="protein sequence ID" value="CBH10947.1"/>
    <property type="molecule type" value="Genomic_DNA"/>
</dbReference>
<dbReference type="VEuPathDB" id="TriTrypDB:Tbg972.5.850"/>
<dbReference type="Pfam" id="PF13859">
    <property type="entry name" value="BNR_3"/>
    <property type="match status" value="1"/>
</dbReference>
<dbReference type="GO" id="GO:0004308">
    <property type="term" value="F:exo-alpha-sialidase activity"/>
    <property type="evidence" value="ECO:0007669"/>
    <property type="project" value="InterPro"/>
</dbReference>
<feature type="domain" description="Sialidase" evidence="4">
    <location>
        <begin position="140"/>
        <end position="467"/>
    </location>
</feature>
<dbReference type="InterPro" id="IPR036278">
    <property type="entry name" value="Sialidase_sf"/>
</dbReference>
<evidence type="ECO:0000256" key="3">
    <source>
        <dbReference type="SAM" id="Phobius"/>
    </source>
</evidence>
<dbReference type="InterPro" id="IPR013320">
    <property type="entry name" value="ConA-like_dom_sf"/>
</dbReference>
<evidence type="ECO:0000313" key="6">
    <source>
        <dbReference type="EMBL" id="CBH10947.1"/>
    </source>
</evidence>
<dbReference type="GO" id="GO:0009313">
    <property type="term" value="P:oligosaccharide catabolic process"/>
    <property type="evidence" value="ECO:0007669"/>
    <property type="project" value="TreeGrafter"/>
</dbReference>
<organism evidence="6 7">
    <name type="scientific">Trypanosoma brucei gambiense (strain MHOM/CI/86/DAL972)</name>
    <dbReference type="NCBI Taxonomy" id="679716"/>
    <lineage>
        <taxon>Eukaryota</taxon>
        <taxon>Discoba</taxon>
        <taxon>Euglenozoa</taxon>
        <taxon>Kinetoplastea</taxon>
        <taxon>Metakinetoplastina</taxon>
        <taxon>Trypanosomatida</taxon>
        <taxon>Trypanosomatidae</taxon>
        <taxon>Trypanosoma</taxon>
    </lineage>
</organism>
<evidence type="ECO:0000256" key="2">
    <source>
        <dbReference type="SAM" id="MobiDB-lite"/>
    </source>
</evidence>
<dbReference type="InterPro" id="IPR026856">
    <property type="entry name" value="Sialidase_fam"/>
</dbReference>
<dbReference type="Proteomes" id="UP000002316">
    <property type="component" value="Chromosome 5"/>
</dbReference>
<proteinExistence type="predicted"/>
<evidence type="ECO:0000259" key="4">
    <source>
        <dbReference type="Pfam" id="PF13859"/>
    </source>
</evidence>
<dbReference type="Gene3D" id="2.120.10.10">
    <property type="match status" value="1"/>
</dbReference>
<keyword evidence="3" id="KW-0472">Membrane</keyword>
<dbReference type="CAZy" id="GH33">
    <property type="family name" value="Glycoside Hydrolase Family 33"/>
</dbReference>
<dbReference type="InterPro" id="IPR055239">
    <property type="entry name" value="TS_C"/>
</dbReference>
<dbReference type="Pfam" id="PF22925">
    <property type="entry name" value="TS_C"/>
    <property type="match status" value="1"/>
</dbReference>
<dbReference type="PANTHER" id="PTHR10628:SF30">
    <property type="entry name" value="EXO-ALPHA-SIALIDASE"/>
    <property type="match status" value="1"/>
</dbReference>
<name>C9ZNG9_TRYB9</name>
<sequence>MKRLPVRPCCVTGEGSFSALTFSFSLYALLVLFALLYCCDLVSCRVHGRTTREVFLEGGQWVKKGRWKNGIWKSSPEWNPGYEWWAWCMNSVSKEAKGEVCRKEWLSQRRKGYTLVPKTKVLFREQNGTQWMRNVHSFRVPSFVEVSGVLVGIADVRYISSADFTFTETVAKYSADGGDTWKTKVIIENSRVNTNFSRVVDPTVAVKGNNIFVLVGRYNTSSKYWTWQHYGEDWDILMYKGTVIKEEKDGNVTASITFEAPQNLKFLLATVPSPGGHPPSQFLGGVGNTAVTPDGAIVFSVQVKNTWNQVVGKLLYSTDDGKTWHFSAGETPVGSTESSVVWWKDKLLVNARTDEHIGCRRVFETSDLGNTLKESISTLSRVIGNSPLRNQPGSSGSAISITVEGMDVMLISQPKNTKGRFSRDRLQLWLTDGTRVFMIGQISQGDDNSPYSSLLYTSDGKLYCLYEQNIEEVFTIYLARLVDEMKMIKWVVLLWKAQDTLLVGDCLSSAGGTGPCRGIPTGGLAGLLSGPAVGHVWPDVYKCVYASVSGAVANKDGVVLGGTGKDRVVWPVSEQGQDQRYYFANTHFTIVATVQFGVVPQRDTPLIGFVNGEKNANKTLMLSIKNKKWFLTYGRIRSEGSPVPSNLEGSHQIALTLQDGLVTAYVDGKLAVGAINVRKFGRVGFLNIRHFFVGTPVSIRTSSHTTVTVHNALLYNRRLSEGELQLVFTNREVIRAANPTTPPPTPFESSAGGDEQSHDRAGSTFGVPFLSGGSMYCEGDALERVYILFIITLCALALFMLVLVFQKQWDGDSTII</sequence>
<dbReference type="AlphaFoldDB" id="C9ZNG9"/>
<dbReference type="InterPro" id="IPR011040">
    <property type="entry name" value="Sialidase"/>
</dbReference>